<accession>A0ABR4TAT2</accession>
<protein>
    <submittedName>
        <fullName evidence="2">Uncharacterized protein</fullName>
    </submittedName>
</protein>
<name>A0ABR4TAT2_CLOHA</name>
<dbReference type="SUPFAM" id="SSF55797">
    <property type="entry name" value="PR-1-like"/>
    <property type="match status" value="1"/>
</dbReference>
<comment type="caution">
    <text evidence="2">The sequence shown here is derived from an EMBL/GenBank/DDBJ whole genome shotgun (WGS) entry which is preliminary data.</text>
</comment>
<gene>
    <name evidence="2" type="ORF">Z960_p0050</name>
</gene>
<dbReference type="Proteomes" id="UP000027937">
    <property type="component" value="Plasmid p1Ch9693"/>
</dbReference>
<feature type="chain" id="PRO_5047054043" evidence="1">
    <location>
        <begin position="23"/>
        <end position="514"/>
    </location>
</feature>
<evidence type="ECO:0000256" key="1">
    <source>
        <dbReference type="SAM" id="SignalP"/>
    </source>
</evidence>
<organism evidence="2 3">
    <name type="scientific">Clostridium haemolyticum NCTC 9693</name>
    <dbReference type="NCBI Taxonomy" id="1443114"/>
    <lineage>
        <taxon>Bacteria</taxon>
        <taxon>Bacillati</taxon>
        <taxon>Bacillota</taxon>
        <taxon>Clostridia</taxon>
        <taxon>Eubacteriales</taxon>
        <taxon>Clostridiaceae</taxon>
        <taxon>Clostridium</taxon>
    </lineage>
</organism>
<reference evidence="3" key="1">
    <citation type="journal article" date="2014" name="PLoS ONE">
        <title>Plasmidome interchange between Clostridium botulinum, Clostridium novyi and Clostridium haemolyticum converts strains of independent lineages into distinctly different pathogens.</title>
        <authorList>
            <person name="Skarin H."/>
            <person name="Segerman B."/>
        </authorList>
    </citation>
    <scope>NUCLEOTIDE SEQUENCE [LARGE SCALE GENOMIC DNA]</scope>
    <source>
        <strain evidence="3">NCTC 9693</strain>
    </source>
</reference>
<evidence type="ECO:0000313" key="3">
    <source>
        <dbReference type="Proteomes" id="UP000027937"/>
    </source>
</evidence>
<dbReference type="RefSeq" id="WP_053071449.1">
    <property type="nucleotide sequence ID" value="NZ_CM003349.1"/>
</dbReference>
<keyword evidence="3" id="KW-1185">Reference proteome</keyword>
<dbReference type="EMBL" id="JENX01000125">
    <property type="protein sequence ID" value="KEI14051.1"/>
    <property type="molecule type" value="Genomic_DNA"/>
</dbReference>
<geneLocation type="plasmid" evidence="2 3">
    <name>p1Ch9693</name>
</geneLocation>
<keyword evidence="1" id="KW-0732">Signal</keyword>
<keyword evidence="2" id="KW-0614">Plasmid</keyword>
<sequence length="514" mass="59073">MLKKKLTALITLLMLNSSVAYALPINYELYTNNTRKSYSIAELQESFLNSKTGQDHKIYDSFIRDLSKGDFIAIKDDSGKYVDYSTIIEAFLKVKNEGKTFDLNEFIKNANGFNIDGKYGKLDDYVHEEKITEKKDEVKKEEIKSETDEAIHYTREMIWNVMKSLAPNKLLPEGDVFIDKYYQWEDDISKTRPLDSQYYTLSTIKKLIAKKPEYNQKRQNKKEAEIFDLNNFMKFKGLSVKFDGLQNVEEHMDLSEVNICEPKSTTSEKEFRDILHVKSSPSCKLINNIDGYDATKYIYQCSWLNMAIWRPDIEKEIVQAINELRQSKGLKPLEYNVDLHAMGRYSAKRNNFEISYSRNAGADYGRGNLNQWLNKGLVGAESHCNPNCSDRHDYYSSYSEARGQAYRNKQLYKLMDKNSGKLFGYDKEVGYFAFADNTGLTGKGLIQKLVTQVNAGHWTMTGMEELQYLDQTPNLKEHILNPEMTKIGVGSIWNVPAGSIDENGNTGVVIFTSK</sequence>
<proteinExistence type="predicted"/>
<evidence type="ECO:0000313" key="2">
    <source>
        <dbReference type="EMBL" id="KEI14051.1"/>
    </source>
</evidence>
<feature type="signal peptide" evidence="1">
    <location>
        <begin position="1"/>
        <end position="22"/>
    </location>
</feature>
<dbReference type="InterPro" id="IPR035940">
    <property type="entry name" value="CAP_sf"/>
</dbReference>